<evidence type="ECO:0000313" key="4">
    <source>
        <dbReference type="Proteomes" id="UP000076023"/>
    </source>
</evidence>
<comment type="caution">
    <text evidence="3">The sequence shown here is derived from an EMBL/GenBank/DDBJ whole genome shotgun (WGS) entry which is preliminary data.</text>
</comment>
<dbReference type="InterPro" id="IPR027843">
    <property type="entry name" value="DUF4440"/>
</dbReference>
<feature type="domain" description="DUF4440" evidence="2">
    <location>
        <begin position="30"/>
        <end position="136"/>
    </location>
</feature>
<dbReference type="InterPro" id="IPR032710">
    <property type="entry name" value="NTF2-like_dom_sf"/>
</dbReference>
<dbReference type="InParanoid" id="A0A146G2U3"/>
<proteinExistence type="predicted"/>
<dbReference type="EMBL" id="BDCO01000002">
    <property type="protein sequence ID" value="GAT31803.1"/>
    <property type="molecule type" value="Genomic_DNA"/>
</dbReference>
<evidence type="ECO:0000259" key="2">
    <source>
        <dbReference type="Pfam" id="PF14534"/>
    </source>
</evidence>
<keyword evidence="1" id="KW-0732">Signal</keyword>
<reference evidence="4" key="1">
    <citation type="journal article" date="2017" name="Genome Announc.">
        <title>Draft Genome Sequence of Terrimicrobium sacchariphilum NM-5T, a Facultative Anaerobic Soil Bacterium of the Class Spartobacteria.</title>
        <authorList>
            <person name="Qiu Y.L."/>
            <person name="Tourlousse D.M."/>
            <person name="Matsuura N."/>
            <person name="Ohashi A."/>
            <person name="Sekiguchi Y."/>
        </authorList>
    </citation>
    <scope>NUCLEOTIDE SEQUENCE [LARGE SCALE GENOMIC DNA]</scope>
    <source>
        <strain evidence="4">NM-5</strain>
    </source>
</reference>
<dbReference type="Gene3D" id="3.10.450.50">
    <property type="match status" value="1"/>
</dbReference>
<dbReference type="InterPro" id="IPR011944">
    <property type="entry name" value="Steroid_delta5-4_isomerase"/>
</dbReference>
<dbReference type="Pfam" id="PF14534">
    <property type="entry name" value="DUF4440"/>
    <property type="match status" value="1"/>
</dbReference>
<organism evidence="3 4">
    <name type="scientific">Terrimicrobium sacchariphilum</name>
    <dbReference type="NCBI Taxonomy" id="690879"/>
    <lineage>
        <taxon>Bacteria</taxon>
        <taxon>Pseudomonadati</taxon>
        <taxon>Verrucomicrobiota</taxon>
        <taxon>Terrimicrobiia</taxon>
        <taxon>Terrimicrobiales</taxon>
        <taxon>Terrimicrobiaceae</taxon>
        <taxon>Terrimicrobium</taxon>
    </lineage>
</organism>
<sequence length="296" mass="31658">MKRCTLILALLASLTPFRLPAADASDNAAIAAIGEAYVKAFNDGNAKAISAFWLPNADYIDLDGVHHKGREAITKLFADFFAANKGVQVRIDSEALSFPTPDTAVEDGLSVVTNAQGGAPSVARYSNLFVRKDGKWFLATVRETPAATSDRSTELGALGWMIGDWQAVTKQGEKVLLSVEPGPNGNFLIIRRTILSNDTPVSGSVQWIAWDASTGGVRSWDFEDDGGFGESQWKPQGDAWTVDSVHTLRNGTKLSSSQTLTPNKNGSVTVTTANLAAGDQKAGTPEDLVFTRPTQK</sequence>
<gene>
    <name evidence="3" type="ORF">TSACC_2197</name>
</gene>
<dbReference type="RefSeq" id="WP_075077682.1">
    <property type="nucleotide sequence ID" value="NZ_BDCO01000002.1"/>
</dbReference>
<dbReference type="SUPFAM" id="SSF54427">
    <property type="entry name" value="NTF2-like"/>
    <property type="match status" value="1"/>
</dbReference>
<name>A0A146G2U3_TERSA</name>
<evidence type="ECO:0000256" key="1">
    <source>
        <dbReference type="SAM" id="SignalP"/>
    </source>
</evidence>
<dbReference type="Proteomes" id="UP000076023">
    <property type="component" value="Unassembled WGS sequence"/>
</dbReference>
<evidence type="ECO:0000313" key="3">
    <source>
        <dbReference type="EMBL" id="GAT31803.1"/>
    </source>
</evidence>
<dbReference type="NCBIfam" id="TIGR02246">
    <property type="entry name" value="SgcJ/EcaC family oxidoreductase"/>
    <property type="match status" value="1"/>
</dbReference>
<dbReference type="OrthoDB" id="191306at2"/>
<feature type="chain" id="PRO_5007524347" description="DUF4440 domain-containing protein" evidence="1">
    <location>
        <begin position="22"/>
        <end position="296"/>
    </location>
</feature>
<protein>
    <recommendedName>
        <fullName evidence="2">DUF4440 domain-containing protein</fullName>
    </recommendedName>
</protein>
<feature type="signal peptide" evidence="1">
    <location>
        <begin position="1"/>
        <end position="21"/>
    </location>
</feature>
<accession>A0A146G2U3</accession>
<keyword evidence="4" id="KW-1185">Reference proteome</keyword>
<dbReference type="AlphaFoldDB" id="A0A146G2U3"/>